<dbReference type="SUPFAM" id="SSF144232">
    <property type="entry name" value="HIT/MYND zinc finger-like"/>
    <property type="match status" value="1"/>
</dbReference>
<evidence type="ECO:0000313" key="7">
    <source>
        <dbReference type="EMBL" id="GJE99597.1"/>
    </source>
</evidence>
<evidence type="ECO:0000256" key="2">
    <source>
        <dbReference type="ARBA" id="ARBA00022771"/>
    </source>
</evidence>
<dbReference type="AlphaFoldDB" id="A0A9P3LMR3"/>
<sequence>MPARPNQPGQSSRSAQEQRPSIPRDIASLLPDVLPSGRPVPESWKKSFLQAGAFGVPPRPQTDIPDDGIGIDLIDATNRMHPRSNKDYDSIKASRTAAIHDSPMVAEMPHATREYLRERGKAGICCERPQCGRVQVSGEKVQLKRCSRCLQVCYCGPECQKQDWPRHKAYCVSASETQSNKDAHTRFARYMLANAALRAMIKSYARCILKLDDDPLAGMRKRMIVTCSSIPDTVRGRGRIFQLARIDFEPTPEDFVQLQKLIEKQGPEFIGVQIMFKFDSPGYNGTYHALERIPPALLKMVPPCPSPVAVLAQLNQTIRDDVDDTFKLRIPG</sequence>
<organism evidence="7 8">
    <name type="scientific">Phanerochaete sordida</name>
    <dbReference type="NCBI Taxonomy" id="48140"/>
    <lineage>
        <taxon>Eukaryota</taxon>
        <taxon>Fungi</taxon>
        <taxon>Dikarya</taxon>
        <taxon>Basidiomycota</taxon>
        <taxon>Agaricomycotina</taxon>
        <taxon>Agaricomycetes</taxon>
        <taxon>Polyporales</taxon>
        <taxon>Phanerochaetaceae</taxon>
        <taxon>Phanerochaete</taxon>
    </lineage>
</organism>
<evidence type="ECO:0000259" key="6">
    <source>
        <dbReference type="PROSITE" id="PS50865"/>
    </source>
</evidence>
<dbReference type="Proteomes" id="UP000703269">
    <property type="component" value="Unassembled WGS sequence"/>
</dbReference>
<feature type="domain" description="MYND-type" evidence="6">
    <location>
        <begin position="128"/>
        <end position="171"/>
    </location>
</feature>
<evidence type="ECO:0000256" key="1">
    <source>
        <dbReference type="ARBA" id="ARBA00022723"/>
    </source>
</evidence>
<dbReference type="InterPro" id="IPR002893">
    <property type="entry name" value="Znf_MYND"/>
</dbReference>
<comment type="caution">
    <text evidence="7">The sequence shown here is derived from an EMBL/GenBank/DDBJ whole genome shotgun (WGS) entry which is preliminary data.</text>
</comment>
<name>A0A9P3LMR3_9APHY</name>
<dbReference type="Gene3D" id="6.10.140.2220">
    <property type="match status" value="1"/>
</dbReference>
<feature type="compositionally biased region" description="Polar residues" evidence="5">
    <location>
        <begin position="7"/>
        <end position="19"/>
    </location>
</feature>
<proteinExistence type="predicted"/>
<keyword evidence="1" id="KW-0479">Metal-binding</keyword>
<accession>A0A9P3LMR3</accession>
<evidence type="ECO:0000256" key="5">
    <source>
        <dbReference type="SAM" id="MobiDB-lite"/>
    </source>
</evidence>
<reference evidence="7 8" key="1">
    <citation type="submission" date="2021-08" db="EMBL/GenBank/DDBJ databases">
        <title>Draft Genome Sequence of Phanerochaete sordida strain YK-624.</title>
        <authorList>
            <person name="Mori T."/>
            <person name="Dohra H."/>
            <person name="Suzuki T."/>
            <person name="Kawagishi H."/>
            <person name="Hirai H."/>
        </authorList>
    </citation>
    <scope>NUCLEOTIDE SEQUENCE [LARGE SCALE GENOMIC DNA]</scope>
    <source>
        <strain evidence="7 8">YK-624</strain>
    </source>
</reference>
<protein>
    <submittedName>
        <fullName evidence="7">Zinc finger MYND domain-containing protein</fullName>
    </submittedName>
</protein>
<dbReference type="EMBL" id="BPQB01000113">
    <property type="protein sequence ID" value="GJE99597.1"/>
    <property type="molecule type" value="Genomic_DNA"/>
</dbReference>
<feature type="region of interest" description="Disordered" evidence="5">
    <location>
        <begin position="1"/>
        <end position="36"/>
    </location>
</feature>
<evidence type="ECO:0000313" key="8">
    <source>
        <dbReference type="Proteomes" id="UP000703269"/>
    </source>
</evidence>
<keyword evidence="8" id="KW-1185">Reference proteome</keyword>
<dbReference type="Pfam" id="PF01753">
    <property type="entry name" value="zf-MYND"/>
    <property type="match status" value="1"/>
</dbReference>
<gene>
    <name evidence="7" type="ORF">PsYK624_158650</name>
</gene>
<dbReference type="PROSITE" id="PS50865">
    <property type="entry name" value="ZF_MYND_2"/>
    <property type="match status" value="1"/>
</dbReference>
<keyword evidence="2 4" id="KW-0863">Zinc-finger</keyword>
<keyword evidence="3" id="KW-0862">Zinc</keyword>
<evidence type="ECO:0000256" key="4">
    <source>
        <dbReference type="PROSITE-ProRule" id="PRU00134"/>
    </source>
</evidence>
<dbReference type="OrthoDB" id="2784987at2759"/>
<evidence type="ECO:0000256" key="3">
    <source>
        <dbReference type="ARBA" id="ARBA00022833"/>
    </source>
</evidence>
<dbReference type="GO" id="GO:0008270">
    <property type="term" value="F:zinc ion binding"/>
    <property type="evidence" value="ECO:0007669"/>
    <property type="project" value="UniProtKB-KW"/>
</dbReference>